<accession>A0A427YUH3</accession>
<evidence type="ECO:0000256" key="3">
    <source>
        <dbReference type="ARBA" id="ARBA00023002"/>
    </source>
</evidence>
<evidence type="ECO:0000259" key="4">
    <source>
        <dbReference type="Pfam" id="PF05368"/>
    </source>
</evidence>
<comment type="caution">
    <text evidence="5">The sequence shown here is derived from an EMBL/GenBank/DDBJ whole genome shotgun (WGS) entry which is preliminary data.</text>
</comment>
<gene>
    <name evidence="5" type="ORF">EHS25_004594</name>
</gene>
<dbReference type="Pfam" id="PF05368">
    <property type="entry name" value="NmrA"/>
    <property type="match status" value="1"/>
</dbReference>
<protein>
    <recommendedName>
        <fullName evidence="4">NmrA-like domain-containing protein</fullName>
    </recommendedName>
</protein>
<evidence type="ECO:0000313" key="5">
    <source>
        <dbReference type="EMBL" id="RSH94788.1"/>
    </source>
</evidence>
<dbReference type="SUPFAM" id="SSF51735">
    <property type="entry name" value="NAD(P)-binding Rossmann-fold domains"/>
    <property type="match status" value="1"/>
</dbReference>
<name>A0A427YUH3_9TREE</name>
<dbReference type="GO" id="GO:0016491">
    <property type="term" value="F:oxidoreductase activity"/>
    <property type="evidence" value="ECO:0007669"/>
    <property type="project" value="UniProtKB-KW"/>
</dbReference>
<keyword evidence="2" id="KW-0521">NADP</keyword>
<keyword evidence="6" id="KW-1185">Reference proteome</keyword>
<evidence type="ECO:0000313" key="6">
    <source>
        <dbReference type="Proteomes" id="UP000279259"/>
    </source>
</evidence>
<dbReference type="InterPro" id="IPR051164">
    <property type="entry name" value="NmrA-like_oxidored"/>
</dbReference>
<dbReference type="AlphaFoldDB" id="A0A427YUH3"/>
<dbReference type="CDD" id="cd05251">
    <property type="entry name" value="NmrA_like_SDR_a"/>
    <property type="match status" value="1"/>
</dbReference>
<evidence type="ECO:0000256" key="1">
    <source>
        <dbReference type="ARBA" id="ARBA00006328"/>
    </source>
</evidence>
<dbReference type="Gene3D" id="3.40.50.720">
    <property type="entry name" value="NAD(P)-binding Rossmann-like Domain"/>
    <property type="match status" value="1"/>
</dbReference>
<dbReference type="PANTHER" id="PTHR42748:SF30">
    <property type="entry name" value="NMRA-LIKE DOMAIN-CONTAINING PROTEIN"/>
    <property type="match status" value="1"/>
</dbReference>
<feature type="domain" description="NmrA-like" evidence="4">
    <location>
        <begin position="7"/>
        <end position="291"/>
    </location>
</feature>
<keyword evidence="3" id="KW-0560">Oxidoreductase</keyword>
<organism evidence="5 6">
    <name type="scientific">Saitozyma podzolica</name>
    <dbReference type="NCBI Taxonomy" id="1890683"/>
    <lineage>
        <taxon>Eukaryota</taxon>
        <taxon>Fungi</taxon>
        <taxon>Dikarya</taxon>
        <taxon>Basidiomycota</taxon>
        <taxon>Agaricomycotina</taxon>
        <taxon>Tremellomycetes</taxon>
        <taxon>Tremellales</taxon>
        <taxon>Trimorphomycetaceae</taxon>
        <taxon>Saitozyma</taxon>
    </lineage>
</organism>
<reference evidence="5 6" key="1">
    <citation type="submission" date="2018-11" db="EMBL/GenBank/DDBJ databases">
        <title>Genome sequence of Saitozyma podzolica DSM 27192.</title>
        <authorList>
            <person name="Aliyu H."/>
            <person name="Gorte O."/>
            <person name="Ochsenreither K."/>
        </authorList>
    </citation>
    <scope>NUCLEOTIDE SEQUENCE [LARGE SCALE GENOMIC DNA]</scope>
    <source>
        <strain evidence="5 6">DSM 27192</strain>
    </source>
</reference>
<dbReference type="STRING" id="1890683.A0A427YUH3"/>
<dbReference type="Proteomes" id="UP000279259">
    <property type="component" value="Unassembled WGS sequence"/>
</dbReference>
<dbReference type="PANTHER" id="PTHR42748">
    <property type="entry name" value="NITROGEN METABOLITE REPRESSION PROTEIN NMRA FAMILY MEMBER"/>
    <property type="match status" value="1"/>
</dbReference>
<comment type="similarity">
    <text evidence="1">Belongs to the NmrA-type oxidoreductase family.</text>
</comment>
<proteinExistence type="inferred from homology"/>
<evidence type="ECO:0000256" key="2">
    <source>
        <dbReference type="ARBA" id="ARBA00022857"/>
    </source>
</evidence>
<sequence length="312" mass="34707">MTSHQPIIVVFGATGYQGGSVINRLLTTQRNEYHLRAVTRNPQSSAARKLAEKGVEVVYGDANQPESLSAAFDGAWGAFLVTNFWDPNQGLDPETDFVQGKNLVDAAVKSGTVKFVVWSSLHDIDKASGDTLSVPHYTNKYRVEEYIRAQPGLQTAFVYAGFYAQNWVNFPPFGVPTLKEDKVVLETAVRADVALPLIDIEEDFGKFVAPLFADPARFNGLDILAATEYLTVPQMVHIYERVSGTKVHLERIDVSAVPVPELQATINLFNRYGYYVGELIEPSLARYPNEAFGSFESWLRRVDFKPHQSQSA</sequence>
<dbReference type="InterPro" id="IPR008030">
    <property type="entry name" value="NmrA-like"/>
</dbReference>
<dbReference type="GO" id="GO:0005634">
    <property type="term" value="C:nucleus"/>
    <property type="evidence" value="ECO:0007669"/>
    <property type="project" value="TreeGrafter"/>
</dbReference>
<dbReference type="EMBL" id="RSCD01000002">
    <property type="protein sequence ID" value="RSH94788.1"/>
    <property type="molecule type" value="Genomic_DNA"/>
</dbReference>
<dbReference type="Gene3D" id="3.90.25.10">
    <property type="entry name" value="UDP-galactose 4-epimerase, domain 1"/>
    <property type="match status" value="1"/>
</dbReference>
<dbReference type="OrthoDB" id="300709at2759"/>
<dbReference type="InterPro" id="IPR036291">
    <property type="entry name" value="NAD(P)-bd_dom_sf"/>
</dbReference>